<dbReference type="OrthoDB" id="977108at2"/>
<evidence type="ECO:0000313" key="2">
    <source>
        <dbReference type="EMBL" id="SNX74568.1"/>
    </source>
</evidence>
<gene>
    <name evidence="2" type="ORF">SAMN05878503_12344</name>
</gene>
<dbReference type="Proteomes" id="UP000219467">
    <property type="component" value="Unassembled WGS sequence"/>
</dbReference>
<proteinExistence type="predicted"/>
<dbReference type="RefSeq" id="WP_097031734.1">
    <property type="nucleotide sequence ID" value="NZ_OAOQ01000023.1"/>
</dbReference>
<dbReference type="AlphaFoldDB" id="A0A285D5L4"/>
<organism evidence="2 3">
    <name type="scientific">Cereibacter ovatus</name>
    <dbReference type="NCBI Taxonomy" id="439529"/>
    <lineage>
        <taxon>Bacteria</taxon>
        <taxon>Pseudomonadati</taxon>
        <taxon>Pseudomonadota</taxon>
        <taxon>Alphaproteobacteria</taxon>
        <taxon>Rhodobacterales</taxon>
        <taxon>Paracoccaceae</taxon>
        <taxon>Cereibacter</taxon>
    </lineage>
</organism>
<dbReference type="InterPro" id="IPR026634">
    <property type="entry name" value="TPST-like"/>
</dbReference>
<dbReference type="Gene3D" id="3.40.50.300">
    <property type="entry name" value="P-loop containing nucleotide triphosphate hydrolases"/>
    <property type="match status" value="1"/>
</dbReference>
<protein>
    <submittedName>
        <fullName evidence="2">Sulfotransferase family protein</fullName>
    </submittedName>
</protein>
<dbReference type="PANTHER" id="PTHR12788">
    <property type="entry name" value="PROTEIN-TYROSINE SULFOTRANSFERASE 2"/>
    <property type="match status" value="1"/>
</dbReference>
<keyword evidence="3" id="KW-1185">Reference proteome</keyword>
<dbReference type="InterPro" id="IPR027417">
    <property type="entry name" value="P-loop_NTPase"/>
</dbReference>
<dbReference type="Pfam" id="PF13469">
    <property type="entry name" value="Sulfotransfer_3"/>
    <property type="match status" value="1"/>
</dbReference>
<dbReference type="GO" id="GO:0008476">
    <property type="term" value="F:protein-tyrosine sulfotransferase activity"/>
    <property type="evidence" value="ECO:0007669"/>
    <property type="project" value="InterPro"/>
</dbReference>
<evidence type="ECO:0000256" key="1">
    <source>
        <dbReference type="ARBA" id="ARBA00022679"/>
    </source>
</evidence>
<dbReference type="SUPFAM" id="SSF52540">
    <property type="entry name" value="P-loop containing nucleoside triphosphate hydrolases"/>
    <property type="match status" value="1"/>
</dbReference>
<accession>A0A285D5L4</accession>
<evidence type="ECO:0000313" key="3">
    <source>
        <dbReference type="Proteomes" id="UP000219467"/>
    </source>
</evidence>
<sequence length="308" mass="34841">MFVIAYGALRSGTTLLRLMLDMHPGLSCPGETDFLFDFTAIAPDGRVTIDADRLGRNRIYRASRARLDPALPGREALIDMIGQLRDRPDQCVVLMMHRGIETALRLFPDTPILHMLRDPRDVARSSIGMGWAGTVYHGVEHWLRTEREWDRAMAAFPGTRTMTLHYERLILAPAEELARITSFVGLPFDPAMLDYHRASTYDPPDASLVEQWRRNQTARDLGLVEARLGPLLTARGYAPSGHRPVFPRRMERVALQAMNKRAIWSLRVKRHGLRDPLLVGLAKRLRLPALGHAAQARIDARTVSEFLK</sequence>
<dbReference type="EMBL" id="OAOQ01000023">
    <property type="protein sequence ID" value="SNX74568.1"/>
    <property type="molecule type" value="Genomic_DNA"/>
</dbReference>
<keyword evidence="1 2" id="KW-0808">Transferase</keyword>
<dbReference type="PANTHER" id="PTHR12788:SF10">
    <property type="entry name" value="PROTEIN-TYROSINE SULFOTRANSFERASE"/>
    <property type="match status" value="1"/>
</dbReference>
<name>A0A285D5L4_9RHOB</name>
<reference evidence="3" key="1">
    <citation type="submission" date="2017-08" db="EMBL/GenBank/DDBJ databases">
        <authorList>
            <person name="Varghese N."/>
            <person name="Submissions S."/>
        </authorList>
    </citation>
    <scope>NUCLEOTIDE SEQUENCE [LARGE SCALE GENOMIC DNA]</scope>
    <source>
        <strain evidence="3">JA234</strain>
    </source>
</reference>